<keyword evidence="3" id="KW-1185">Reference proteome</keyword>
<dbReference type="STRING" id="273063.STK_01990"/>
<feature type="region of interest" description="Disordered" evidence="1">
    <location>
        <begin position="83"/>
        <end position="108"/>
    </location>
</feature>
<name>Q976J1_SULTO</name>
<dbReference type="eggNOG" id="arCOG05934">
    <property type="taxonomic scope" value="Archaea"/>
</dbReference>
<dbReference type="PATRIC" id="fig|273063.9.peg.243"/>
<dbReference type="KEGG" id="sto:STK_01990"/>
<gene>
    <name evidence="2" type="primary">ST0199</name>
    <name evidence="2" type="ordered locus">STK_01990</name>
</gene>
<reference evidence="3" key="1">
    <citation type="journal article" date="2001" name="DNA Res.">
        <title>Complete genome sequence of an aerobic thermoacidophilic Crenarchaeon, Sulfolobus tokodaii strain7.</title>
        <authorList>
            <person name="Kawarabayasi Y."/>
            <person name="Hino Y."/>
            <person name="Horikawa H."/>
            <person name="Jin-no K."/>
            <person name="Takahashi M."/>
            <person name="Sekine M."/>
            <person name="Baba S."/>
            <person name="Ankai A."/>
            <person name="Kosugi H."/>
            <person name="Hosoyama A."/>
            <person name="Fukui S."/>
            <person name="Nagai Y."/>
            <person name="Nishijima K."/>
            <person name="Otsuka R."/>
            <person name="Nakazawa H."/>
            <person name="Takamiya M."/>
            <person name="Kato Y."/>
            <person name="Yoshizawa T."/>
            <person name="Tanaka T."/>
            <person name="Kudoh Y."/>
            <person name="Yamazaki J."/>
            <person name="Kushida N."/>
            <person name="Oguchi A."/>
            <person name="Aoki K."/>
            <person name="Masuda S."/>
            <person name="Yanagii M."/>
            <person name="Nishimura M."/>
            <person name="Yamagishi A."/>
            <person name="Oshima T."/>
            <person name="Kikuchi H."/>
        </authorList>
    </citation>
    <scope>NUCLEOTIDE SEQUENCE [LARGE SCALE GENOMIC DNA]</scope>
    <source>
        <strain evidence="3">DSM 16993 / JCM 10545 / NBRC 100140 / 7</strain>
    </source>
</reference>
<protein>
    <submittedName>
        <fullName evidence="2">Uncharacterized protein</fullName>
    </submittedName>
</protein>
<dbReference type="Proteomes" id="UP000001015">
    <property type="component" value="Chromosome"/>
</dbReference>
<dbReference type="AlphaFoldDB" id="Q976J1"/>
<evidence type="ECO:0000313" key="3">
    <source>
        <dbReference type="Proteomes" id="UP000001015"/>
    </source>
</evidence>
<evidence type="ECO:0000313" key="2">
    <source>
        <dbReference type="EMBL" id="BAB65156.1"/>
    </source>
</evidence>
<sequence length="108" mass="12733">MINNTIMSSTTRWVPKWTIISIELEDGKKIEACYDEITKLYACPYCTPICKKGGIPEQGSYFFNKEDLKEHIKAHSFNYWIKSKKEEEEEEEEEKIKGTEEEEEEGEE</sequence>
<dbReference type="EMBL" id="BA000023">
    <property type="protein sequence ID" value="BAB65156.1"/>
    <property type="molecule type" value="Genomic_DNA"/>
</dbReference>
<evidence type="ECO:0000256" key="1">
    <source>
        <dbReference type="SAM" id="MobiDB-lite"/>
    </source>
</evidence>
<accession>Q976J1</accession>
<proteinExistence type="predicted"/>
<organism evidence="2 3">
    <name type="scientific">Sulfurisphaera tokodaii (strain DSM 16993 / JCM 10545 / NBRC 100140 / 7)</name>
    <name type="common">Sulfolobus tokodaii</name>
    <dbReference type="NCBI Taxonomy" id="273063"/>
    <lineage>
        <taxon>Archaea</taxon>
        <taxon>Thermoproteota</taxon>
        <taxon>Thermoprotei</taxon>
        <taxon>Sulfolobales</taxon>
        <taxon>Sulfolobaceae</taxon>
        <taxon>Sulfurisphaera</taxon>
    </lineage>
</organism>